<dbReference type="Proteomes" id="UP000224401">
    <property type="component" value="Segment"/>
</dbReference>
<reference evidence="3 4" key="1">
    <citation type="submission" date="2017-02" db="EMBL/GenBank/DDBJ databases">
        <title>A novel roseosiphophage isolated from the oligotrophic South China Sea.</title>
        <authorList>
            <person name="Yang Y."/>
            <person name="Cai L."/>
            <person name="Zhang R."/>
        </authorList>
    </citation>
    <scope>NUCLEOTIDE SEQUENCE [LARGE SCALE GENOMIC DNA]</scope>
</reference>
<feature type="region of interest" description="Disordered" evidence="1">
    <location>
        <begin position="80"/>
        <end position="101"/>
    </location>
</feature>
<dbReference type="InterPro" id="IPR003615">
    <property type="entry name" value="HNH_nuc"/>
</dbReference>
<dbReference type="Pfam" id="PF13392">
    <property type="entry name" value="HNH_3"/>
    <property type="match status" value="1"/>
</dbReference>
<keyword evidence="3" id="KW-0540">Nuclease</keyword>
<proteinExistence type="predicted"/>
<dbReference type="OrthoDB" id="21336at10239"/>
<protein>
    <submittedName>
        <fullName evidence="3">HNH endonuclease</fullName>
    </submittedName>
</protein>
<feature type="domain" description="HNH nuclease" evidence="2">
    <location>
        <begin position="44"/>
        <end position="87"/>
    </location>
</feature>
<evidence type="ECO:0000259" key="2">
    <source>
        <dbReference type="Pfam" id="PF13392"/>
    </source>
</evidence>
<gene>
    <name evidence="3" type="ORF">vBDshSR5C_98</name>
</gene>
<accession>A0A1V0DYB1</accession>
<keyword evidence="3" id="KW-0378">Hydrolase</keyword>
<dbReference type="InterPro" id="IPR044925">
    <property type="entry name" value="His-Me_finger_sf"/>
</dbReference>
<sequence>MTGEISLTDDQLAQFEYDPLTGEVLYLVTGRPFCGQANNGSWVKVHRLAWRLQTGEWPEGVIDHINGDPTDNRFENLRDVPQRLNSRNQKKHSRNTSGQTGVYWRRDVARWQARISTDEGQKSLGYFDTFEEAVEARKTAERENEYHINHGEQR</sequence>
<evidence type="ECO:0000313" key="4">
    <source>
        <dbReference type="Proteomes" id="UP000224401"/>
    </source>
</evidence>
<dbReference type="GO" id="GO:0004519">
    <property type="term" value="F:endonuclease activity"/>
    <property type="evidence" value="ECO:0007669"/>
    <property type="project" value="UniProtKB-KW"/>
</dbReference>
<evidence type="ECO:0000313" key="3">
    <source>
        <dbReference type="EMBL" id="ARB06152.1"/>
    </source>
</evidence>
<dbReference type="SUPFAM" id="SSF54060">
    <property type="entry name" value="His-Me finger endonucleases"/>
    <property type="match status" value="1"/>
</dbReference>
<dbReference type="SUPFAM" id="SSF54171">
    <property type="entry name" value="DNA-binding domain"/>
    <property type="match status" value="1"/>
</dbReference>
<dbReference type="Gene3D" id="3.90.75.20">
    <property type="match status" value="1"/>
</dbReference>
<dbReference type="InterPro" id="IPR016177">
    <property type="entry name" value="DNA-bd_dom_sf"/>
</dbReference>
<keyword evidence="3" id="KW-0255">Endonuclease</keyword>
<name>A0A1V0DYB1_9CAUD</name>
<organism evidence="3 4">
    <name type="scientific">Dinoroseobacter phage vB_DshS-R5C</name>
    <dbReference type="NCBI Taxonomy" id="1965368"/>
    <lineage>
        <taxon>Viruses</taxon>
        <taxon>Duplodnaviria</taxon>
        <taxon>Heunggongvirae</taxon>
        <taxon>Uroviricota</taxon>
        <taxon>Caudoviricetes</taxon>
        <taxon>Nanhaivirus</taxon>
        <taxon>Nanhaivirus D5C</taxon>
    </lineage>
</organism>
<dbReference type="GO" id="GO:0003677">
    <property type="term" value="F:DNA binding"/>
    <property type="evidence" value="ECO:0007669"/>
    <property type="project" value="InterPro"/>
</dbReference>
<evidence type="ECO:0000256" key="1">
    <source>
        <dbReference type="SAM" id="MobiDB-lite"/>
    </source>
</evidence>
<keyword evidence="4" id="KW-1185">Reference proteome</keyword>
<dbReference type="EMBL" id="KY606587">
    <property type="protein sequence ID" value="ARB06152.1"/>
    <property type="molecule type" value="Genomic_DNA"/>
</dbReference>